<keyword evidence="3" id="KW-1185">Reference proteome</keyword>
<accession>A0A9P8WC59</accession>
<reference evidence="2 3" key="1">
    <citation type="journal article" date="2021" name="Nat. Commun.">
        <title>Genetic determinants of endophytism in the Arabidopsis root mycobiome.</title>
        <authorList>
            <person name="Mesny F."/>
            <person name="Miyauchi S."/>
            <person name="Thiergart T."/>
            <person name="Pickel B."/>
            <person name="Atanasova L."/>
            <person name="Karlsson M."/>
            <person name="Huettel B."/>
            <person name="Barry K.W."/>
            <person name="Haridas S."/>
            <person name="Chen C."/>
            <person name="Bauer D."/>
            <person name="Andreopoulos W."/>
            <person name="Pangilinan J."/>
            <person name="LaButti K."/>
            <person name="Riley R."/>
            <person name="Lipzen A."/>
            <person name="Clum A."/>
            <person name="Drula E."/>
            <person name="Henrissat B."/>
            <person name="Kohler A."/>
            <person name="Grigoriev I.V."/>
            <person name="Martin F.M."/>
            <person name="Hacquard S."/>
        </authorList>
    </citation>
    <scope>NUCLEOTIDE SEQUENCE [LARGE SCALE GENOMIC DNA]</scope>
    <source>
        <strain evidence="2 3">MPI-CAGE-CH-0241</strain>
    </source>
</reference>
<proteinExistence type="predicted"/>
<organism evidence="2 3">
    <name type="scientific">Thelonectria olida</name>
    <dbReference type="NCBI Taxonomy" id="1576542"/>
    <lineage>
        <taxon>Eukaryota</taxon>
        <taxon>Fungi</taxon>
        <taxon>Dikarya</taxon>
        <taxon>Ascomycota</taxon>
        <taxon>Pezizomycotina</taxon>
        <taxon>Sordariomycetes</taxon>
        <taxon>Hypocreomycetidae</taxon>
        <taxon>Hypocreales</taxon>
        <taxon>Nectriaceae</taxon>
        <taxon>Thelonectria</taxon>
    </lineage>
</organism>
<dbReference type="EMBL" id="JAGPYM010000004">
    <property type="protein sequence ID" value="KAH6895890.1"/>
    <property type="molecule type" value="Genomic_DNA"/>
</dbReference>
<sequence>MRPFSSPSGHISQQASTKQTQLQLSQYFHPIRPLTIRPYLVSNSRSAKTLSQLLPDLHPFLPALEMSDPTQLPNLNIAPQWLINQPGEGADHQNNHLYNTEPVMHGHPSIQQQATASGSQVVVSGSQDVEMGDSKDELPSFLSKEYRDMEKCDVGFDFQTAEYVPNLHERSFQEILDIIDQGMIWDAPPPPNGQGIDSNLLNLDGQRMAIDNTPHNPEALEPGQIDPPYADENGRPYKPKAEGPTEFLYSGINSKNVSPHLRDEYVYDRDQAFKALKASKDDPNADTTFPRRCRDWRGFHRRLHQALTTFGEGVDVTYMATPQLLMQWDIHCQHSITDLDVEHLCAEILNQALRAQLGMDFAPFWSYTNEAQEIFDTFEQRWAWTIEKMKTNMRLVHQAMHAIWYLPKIETSEDCVVLSERTRLGAMRIPARAEPAANPNGGVNVKIENEHYN</sequence>
<dbReference type="AlphaFoldDB" id="A0A9P8WC59"/>
<gene>
    <name evidence="2" type="ORF">B0T10DRAFT_456135</name>
</gene>
<dbReference type="OrthoDB" id="4814848at2759"/>
<feature type="region of interest" description="Disordered" evidence="1">
    <location>
        <begin position="214"/>
        <end position="233"/>
    </location>
</feature>
<protein>
    <submittedName>
        <fullName evidence="2">Uncharacterized protein</fullName>
    </submittedName>
</protein>
<dbReference type="Proteomes" id="UP000777438">
    <property type="component" value="Unassembled WGS sequence"/>
</dbReference>
<evidence type="ECO:0000313" key="2">
    <source>
        <dbReference type="EMBL" id="KAH6895890.1"/>
    </source>
</evidence>
<evidence type="ECO:0000313" key="3">
    <source>
        <dbReference type="Proteomes" id="UP000777438"/>
    </source>
</evidence>
<comment type="caution">
    <text evidence="2">The sequence shown here is derived from an EMBL/GenBank/DDBJ whole genome shotgun (WGS) entry which is preliminary data.</text>
</comment>
<name>A0A9P8WC59_9HYPO</name>
<evidence type="ECO:0000256" key="1">
    <source>
        <dbReference type="SAM" id="MobiDB-lite"/>
    </source>
</evidence>